<reference evidence="1 4" key="1">
    <citation type="submission" date="2024-05" db="EMBL/GenBank/DDBJ databases">
        <title>A high-quality chromosomal-level genome assembly of Topmouth culter (Culter alburnus).</title>
        <authorList>
            <person name="Zhao H."/>
        </authorList>
    </citation>
    <scope>NUCLEOTIDE SEQUENCE [LARGE SCALE GENOMIC DNA]</scope>
    <source>
        <strain evidence="1">CATC2023</strain>
        <tissue evidence="1">Muscle</tissue>
    </source>
</reference>
<evidence type="ECO:0000313" key="1">
    <source>
        <dbReference type="EMBL" id="KAK9952831.1"/>
    </source>
</evidence>
<dbReference type="AlphaFoldDB" id="A0AAW1YUL9"/>
<gene>
    <name evidence="3" type="ORF">ABG768_005100</name>
    <name evidence="2" type="ORF">ABG768_015829</name>
    <name evidence="1" type="ORF">ABG768_018637</name>
</gene>
<dbReference type="PANTHER" id="PTHR33626:SF2">
    <property type="match status" value="1"/>
</dbReference>
<dbReference type="EMBL" id="JAWDJR010000024">
    <property type="protein sequence ID" value="KAK9952831.1"/>
    <property type="molecule type" value="Genomic_DNA"/>
</dbReference>
<evidence type="ECO:0000313" key="3">
    <source>
        <dbReference type="EMBL" id="KAK9963878.1"/>
    </source>
</evidence>
<evidence type="ECO:0000313" key="2">
    <source>
        <dbReference type="EMBL" id="KAK9953700.1"/>
    </source>
</evidence>
<protein>
    <submittedName>
        <fullName evidence="1">Uncharacterized protein</fullName>
    </submittedName>
</protein>
<sequence>MGGSACAYPAPRGAGNPLNPARDRDWGLKLFPINEEFPVSAGHKLALIKSLPFVHTARRYYRLGGLVRSLDRPRRGSSRALAVRREDDRT</sequence>
<evidence type="ECO:0000313" key="4">
    <source>
        <dbReference type="Proteomes" id="UP001479290"/>
    </source>
</evidence>
<accession>A0AAW1YUL9</accession>
<dbReference type="EMBL" id="JAWDJR010000013">
    <property type="protein sequence ID" value="KAK9963878.1"/>
    <property type="molecule type" value="Genomic_DNA"/>
</dbReference>
<dbReference type="PANTHER" id="PTHR33626">
    <property type="entry name" value="ZGC:158463"/>
    <property type="match status" value="1"/>
</dbReference>
<name>A0AAW1YUL9_CULAL</name>
<proteinExistence type="predicted"/>
<organism evidence="1 4">
    <name type="scientific">Culter alburnus</name>
    <name type="common">Topmouth culter</name>
    <dbReference type="NCBI Taxonomy" id="194366"/>
    <lineage>
        <taxon>Eukaryota</taxon>
        <taxon>Metazoa</taxon>
        <taxon>Chordata</taxon>
        <taxon>Craniata</taxon>
        <taxon>Vertebrata</taxon>
        <taxon>Euteleostomi</taxon>
        <taxon>Actinopterygii</taxon>
        <taxon>Neopterygii</taxon>
        <taxon>Teleostei</taxon>
        <taxon>Ostariophysi</taxon>
        <taxon>Cypriniformes</taxon>
        <taxon>Xenocyprididae</taxon>
        <taxon>Xenocypridinae</taxon>
        <taxon>Culter</taxon>
    </lineage>
</organism>
<dbReference type="Proteomes" id="UP001479290">
    <property type="component" value="Unassembled WGS sequence"/>
</dbReference>
<comment type="caution">
    <text evidence="1">The sequence shown here is derived from an EMBL/GenBank/DDBJ whole genome shotgun (WGS) entry which is preliminary data.</text>
</comment>
<dbReference type="EMBL" id="JAWDJR010000022">
    <property type="protein sequence ID" value="KAK9953700.1"/>
    <property type="molecule type" value="Genomic_DNA"/>
</dbReference>
<keyword evidence="4" id="KW-1185">Reference proteome</keyword>